<feature type="domain" description="HTH araC/xylS-type" evidence="4">
    <location>
        <begin position="180"/>
        <end position="278"/>
    </location>
</feature>
<evidence type="ECO:0000313" key="6">
    <source>
        <dbReference type="Proteomes" id="UP000031408"/>
    </source>
</evidence>
<dbReference type="InterPro" id="IPR018060">
    <property type="entry name" value="HTH_AraC"/>
</dbReference>
<dbReference type="AlphaFoldDB" id="A0A0C1IEP3"/>
<dbReference type="InterPro" id="IPR009057">
    <property type="entry name" value="Homeodomain-like_sf"/>
</dbReference>
<accession>A0A0C1IEP3</accession>
<dbReference type="EMBL" id="JSVC01000034">
    <property type="protein sequence ID" value="KIC92630.1"/>
    <property type="molecule type" value="Genomic_DNA"/>
</dbReference>
<protein>
    <recommendedName>
        <fullName evidence="4">HTH araC/xylS-type domain-containing protein</fullName>
    </recommendedName>
</protein>
<evidence type="ECO:0000313" key="5">
    <source>
        <dbReference type="EMBL" id="KIC92630.1"/>
    </source>
</evidence>
<dbReference type="OrthoDB" id="632644at2"/>
<sequence length="283" mass="32666">MEIIRSIKNVRSTNGAAQFEIHRLQSEAGQLTLFQNKYVILWIQDGKGEIKIDLDRFFIENNSLYFIKPGQALHITLDEPVSGYLVDFEREFLMLFEKGSNGLSHTLLSNLYQALPLIRIDPGMDMFLDSIAEKMLYEHANYHESRAEAISSFLRIFLIYLGRQCQLKKDEAGNDDRIANGFFGLLEKHYIDKRMVKDYADIMNITPGYLNKVIKCISGFPASYHIQQRIILEAKRRAIFNDSSLKEISYTLGFPDPSHFSKFFKVSSGINFTEFKKTALRYG</sequence>
<gene>
    <name evidence="5" type="ORF">OI18_21865</name>
</gene>
<dbReference type="RefSeq" id="WP_039144032.1">
    <property type="nucleotide sequence ID" value="NZ_JSVC01000034.1"/>
</dbReference>
<dbReference type="Pfam" id="PF12833">
    <property type="entry name" value="HTH_18"/>
    <property type="match status" value="1"/>
</dbReference>
<dbReference type="GO" id="GO:0043565">
    <property type="term" value="F:sequence-specific DNA binding"/>
    <property type="evidence" value="ECO:0007669"/>
    <property type="project" value="InterPro"/>
</dbReference>
<evidence type="ECO:0000259" key="4">
    <source>
        <dbReference type="PROSITE" id="PS01124"/>
    </source>
</evidence>
<dbReference type="SUPFAM" id="SSF51215">
    <property type="entry name" value="Regulatory protein AraC"/>
    <property type="match status" value="1"/>
</dbReference>
<keyword evidence="2" id="KW-0238">DNA-binding</keyword>
<organism evidence="5 6">
    <name type="scientific">Flavihumibacter solisilvae</name>
    <dbReference type="NCBI Taxonomy" id="1349421"/>
    <lineage>
        <taxon>Bacteria</taxon>
        <taxon>Pseudomonadati</taxon>
        <taxon>Bacteroidota</taxon>
        <taxon>Chitinophagia</taxon>
        <taxon>Chitinophagales</taxon>
        <taxon>Chitinophagaceae</taxon>
        <taxon>Flavihumibacter</taxon>
    </lineage>
</organism>
<evidence type="ECO:0000256" key="3">
    <source>
        <dbReference type="ARBA" id="ARBA00023163"/>
    </source>
</evidence>
<keyword evidence="1" id="KW-0805">Transcription regulation</keyword>
<dbReference type="STRING" id="1349421.OI18_21865"/>
<dbReference type="GO" id="GO:0003700">
    <property type="term" value="F:DNA-binding transcription factor activity"/>
    <property type="evidence" value="ECO:0007669"/>
    <property type="project" value="InterPro"/>
</dbReference>
<keyword evidence="6" id="KW-1185">Reference proteome</keyword>
<dbReference type="PROSITE" id="PS01124">
    <property type="entry name" value="HTH_ARAC_FAMILY_2"/>
    <property type="match status" value="1"/>
</dbReference>
<comment type="caution">
    <text evidence="5">The sequence shown here is derived from an EMBL/GenBank/DDBJ whole genome shotgun (WGS) entry which is preliminary data.</text>
</comment>
<evidence type="ECO:0000256" key="1">
    <source>
        <dbReference type="ARBA" id="ARBA00023015"/>
    </source>
</evidence>
<dbReference type="Gene3D" id="1.10.10.60">
    <property type="entry name" value="Homeodomain-like"/>
    <property type="match status" value="1"/>
</dbReference>
<evidence type="ECO:0000256" key="2">
    <source>
        <dbReference type="ARBA" id="ARBA00023125"/>
    </source>
</evidence>
<dbReference type="PANTHER" id="PTHR43280:SF32">
    <property type="entry name" value="TRANSCRIPTIONAL REGULATORY PROTEIN"/>
    <property type="match status" value="1"/>
</dbReference>
<reference evidence="5 6" key="1">
    <citation type="submission" date="2014-11" db="EMBL/GenBank/DDBJ databases">
        <title>Genome sequence of Flavihumibacter solisilvae 3-3.</title>
        <authorList>
            <person name="Zhou G."/>
            <person name="Li M."/>
            <person name="Wang G."/>
        </authorList>
    </citation>
    <scope>NUCLEOTIDE SEQUENCE [LARGE SCALE GENOMIC DNA]</scope>
    <source>
        <strain evidence="5 6">3-3</strain>
    </source>
</reference>
<dbReference type="SMART" id="SM00342">
    <property type="entry name" value="HTH_ARAC"/>
    <property type="match status" value="1"/>
</dbReference>
<dbReference type="PANTHER" id="PTHR43280">
    <property type="entry name" value="ARAC-FAMILY TRANSCRIPTIONAL REGULATOR"/>
    <property type="match status" value="1"/>
</dbReference>
<dbReference type="InterPro" id="IPR037923">
    <property type="entry name" value="HTH-like"/>
</dbReference>
<name>A0A0C1IEP3_9BACT</name>
<dbReference type="Proteomes" id="UP000031408">
    <property type="component" value="Unassembled WGS sequence"/>
</dbReference>
<keyword evidence="3" id="KW-0804">Transcription</keyword>
<dbReference type="SUPFAM" id="SSF46689">
    <property type="entry name" value="Homeodomain-like"/>
    <property type="match status" value="1"/>
</dbReference>
<proteinExistence type="predicted"/>